<dbReference type="EMBL" id="QXFW01000481">
    <property type="protein sequence ID" value="KAE9010944.1"/>
    <property type="molecule type" value="Genomic_DNA"/>
</dbReference>
<sequence length="51" mass="5689">MTINADLSVQRKDQKLAMVVKKSIVAEMVEDFPHDAADAELVRALTVYQAK</sequence>
<accession>A0A6A3L541</accession>
<gene>
    <name evidence="1" type="ORF">PF011_g9586</name>
</gene>
<proteinExistence type="predicted"/>
<protein>
    <submittedName>
        <fullName evidence="1">Uncharacterized protein</fullName>
    </submittedName>
</protein>
<name>A0A6A3L541_9STRA</name>
<comment type="caution">
    <text evidence="1">The sequence shown here is derived from an EMBL/GenBank/DDBJ whole genome shotgun (WGS) entry which is preliminary data.</text>
</comment>
<organism evidence="1 2">
    <name type="scientific">Phytophthora fragariae</name>
    <dbReference type="NCBI Taxonomy" id="53985"/>
    <lineage>
        <taxon>Eukaryota</taxon>
        <taxon>Sar</taxon>
        <taxon>Stramenopiles</taxon>
        <taxon>Oomycota</taxon>
        <taxon>Peronosporomycetes</taxon>
        <taxon>Peronosporales</taxon>
        <taxon>Peronosporaceae</taxon>
        <taxon>Phytophthora</taxon>
    </lineage>
</organism>
<dbReference type="AlphaFoldDB" id="A0A6A3L541"/>
<evidence type="ECO:0000313" key="1">
    <source>
        <dbReference type="EMBL" id="KAE9010944.1"/>
    </source>
</evidence>
<dbReference type="Proteomes" id="UP000460718">
    <property type="component" value="Unassembled WGS sequence"/>
</dbReference>
<evidence type="ECO:0000313" key="2">
    <source>
        <dbReference type="Proteomes" id="UP000460718"/>
    </source>
</evidence>
<reference evidence="1 2" key="1">
    <citation type="submission" date="2018-09" db="EMBL/GenBank/DDBJ databases">
        <title>Genomic investigation of the strawberry pathogen Phytophthora fragariae indicates pathogenicity is determined by transcriptional variation in three key races.</title>
        <authorList>
            <person name="Adams T.M."/>
            <person name="Armitage A.D."/>
            <person name="Sobczyk M.K."/>
            <person name="Bates H.J."/>
            <person name="Dunwell J.M."/>
            <person name="Nellist C.F."/>
            <person name="Harrison R.J."/>
        </authorList>
    </citation>
    <scope>NUCLEOTIDE SEQUENCE [LARGE SCALE GENOMIC DNA]</scope>
    <source>
        <strain evidence="1 2">SCRP245</strain>
    </source>
</reference>